<evidence type="ECO:0000313" key="3">
    <source>
        <dbReference type="EMBL" id="GMT31212.1"/>
    </source>
</evidence>
<organism evidence="3 4">
    <name type="scientific">Pristionchus fissidentatus</name>
    <dbReference type="NCBI Taxonomy" id="1538716"/>
    <lineage>
        <taxon>Eukaryota</taxon>
        <taxon>Metazoa</taxon>
        <taxon>Ecdysozoa</taxon>
        <taxon>Nematoda</taxon>
        <taxon>Chromadorea</taxon>
        <taxon>Rhabditida</taxon>
        <taxon>Rhabditina</taxon>
        <taxon>Diplogasteromorpha</taxon>
        <taxon>Diplogasteroidea</taxon>
        <taxon>Neodiplogasteridae</taxon>
        <taxon>Pristionchus</taxon>
    </lineage>
</organism>
<proteinExistence type="predicted"/>
<keyword evidence="1" id="KW-0732">Signal</keyword>
<evidence type="ECO:0000313" key="4">
    <source>
        <dbReference type="Proteomes" id="UP001432322"/>
    </source>
</evidence>
<comment type="caution">
    <text evidence="3">The sequence shown here is derived from an EMBL/GenBank/DDBJ whole genome shotgun (WGS) entry which is preliminary data.</text>
</comment>
<feature type="signal peptide" evidence="1">
    <location>
        <begin position="1"/>
        <end position="16"/>
    </location>
</feature>
<feature type="domain" description="CX" evidence="2">
    <location>
        <begin position="67"/>
        <end position="123"/>
    </location>
</feature>
<reference evidence="3" key="1">
    <citation type="submission" date="2023-10" db="EMBL/GenBank/DDBJ databases">
        <title>Genome assembly of Pristionchus species.</title>
        <authorList>
            <person name="Yoshida K."/>
            <person name="Sommer R.J."/>
        </authorList>
    </citation>
    <scope>NUCLEOTIDE SEQUENCE</scope>
    <source>
        <strain evidence="3">RS5133</strain>
    </source>
</reference>
<dbReference type="Proteomes" id="UP001432322">
    <property type="component" value="Unassembled WGS sequence"/>
</dbReference>
<evidence type="ECO:0000256" key="1">
    <source>
        <dbReference type="SAM" id="SignalP"/>
    </source>
</evidence>
<dbReference type="PANTHER" id="PTHR47520">
    <property type="entry name" value="CX DOMAIN-CONTAINING PROTEIN-RELATED"/>
    <property type="match status" value="1"/>
</dbReference>
<evidence type="ECO:0000259" key="2">
    <source>
        <dbReference type="Pfam" id="PF01705"/>
    </source>
</evidence>
<gene>
    <name evidence="3" type="ORF">PFISCL1PPCAC_22509</name>
</gene>
<dbReference type="Pfam" id="PF01705">
    <property type="entry name" value="CX"/>
    <property type="match status" value="1"/>
</dbReference>
<dbReference type="InterPro" id="IPR002619">
    <property type="entry name" value="CX"/>
</dbReference>
<protein>
    <recommendedName>
        <fullName evidence="2">CX domain-containing protein</fullName>
    </recommendedName>
</protein>
<dbReference type="AlphaFoldDB" id="A0AAV5WN33"/>
<sequence>SMNLLSMAYFLIAVKAQNETKVVVVEDVTATSSKTSFPESLYDKLLERTVSNDEIHTLPLFFNDHWFFWDSSVAITRPNEHICTHELNDTRFESVHFANGTPVSTLYLICMDSEDCCGVECCERVGIVLRAGRWILVTIAFLMAIVAIEECVRHAFECIIAQRWREYRKKREELKMKLKFEKELVATPLKADPLSRSSSKRRFSAEVYQYYKKLSIP</sequence>
<dbReference type="PANTHER" id="PTHR47520:SF11">
    <property type="entry name" value="CX DOMAIN-CONTAINING PROTEIN"/>
    <property type="match status" value="1"/>
</dbReference>
<feature type="non-terminal residue" evidence="3">
    <location>
        <position position="1"/>
    </location>
</feature>
<dbReference type="EMBL" id="BTSY01000006">
    <property type="protein sequence ID" value="GMT31212.1"/>
    <property type="molecule type" value="Genomic_DNA"/>
</dbReference>
<accession>A0AAV5WN33</accession>
<keyword evidence="4" id="KW-1185">Reference proteome</keyword>
<feature type="chain" id="PRO_5043585434" description="CX domain-containing protein" evidence="1">
    <location>
        <begin position="17"/>
        <end position="217"/>
    </location>
</feature>
<name>A0AAV5WN33_9BILA</name>